<keyword evidence="3" id="KW-0597">Phosphoprotein</keyword>
<keyword evidence="7" id="KW-0812">Transmembrane</keyword>
<dbReference type="InterPro" id="IPR004358">
    <property type="entry name" value="Sig_transdc_His_kin-like_C"/>
</dbReference>
<dbReference type="PANTHER" id="PTHR43711">
    <property type="entry name" value="TWO-COMPONENT HISTIDINE KINASE"/>
    <property type="match status" value="1"/>
</dbReference>
<dbReference type="OrthoDB" id="417111at2"/>
<keyword evidence="10" id="KW-1185">Reference proteome</keyword>
<comment type="catalytic activity">
    <reaction evidence="1">
        <text>ATP + protein L-histidine = ADP + protein N-phospho-L-histidine.</text>
        <dbReference type="EC" id="2.7.13.3"/>
    </reaction>
</comment>
<dbReference type="GO" id="GO:0000155">
    <property type="term" value="F:phosphorelay sensor kinase activity"/>
    <property type="evidence" value="ECO:0007669"/>
    <property type="project" value="InterPro"/>
</dbReference>
<dbReference type="RefSeq" id="WP_144863136.1">
    <property type="nucleotide sequence ID" value="NZ_LR213768.1"/>
</dbReference>
<dbReference type="InterPro" id="IPR003661">
    <property type="entry name" value="HisK_dim/P_dom"/>
</dbReference>
<evidence type="ECO:0000313" key="9">
    <source>
        <dbReference type="EMBL" id="VEP14938.1"/>
    </source>
</evidence>
<organism evidence="9 10">
    <name type="scientific">Hyella patelloides LEGE 07179</name>
    <dbReference type="NCBI Taxonomy" id="945734"/>
    <lineage>
        <taxon>Bacteria</taxon>
        <taxon>Bacillati</taxon>
        <taxon>Cyanobacteriota</taxon>
        <taxon>Cyanophyceae</taxon>
        <taxon>Pleurocapsales</taxon>
        <taxon>Hyellaceae</taxon>
        <taxon>Hyella</taxon>
    </lineage>
</organism>
<keyword evidence="7" id="KW-0472">Membrane</keyword>
<dbReference type="AlphaFoldDB" id="A0A563VU52"/>
<dbReference type="PROSITE" id="PS50109">
    <property type="entry name" value="HIS_KIN"/>
    <property type="match status" value="1"/>
</dbReference>
<evidence type="ECO:0000259" key="8">
    <source>
        <dbReference type="PROSITE" id="PS50109"/>
    </source>
</evidence>
<dbReference type="EC" id="2.7.13.3" evidence="2"/>
<dbReference type="InterPro" id="IPR036097">
    <property type="entry name" value="HisK_dim/P_sf"/>
</dbReference>
<dbReference type="InterPro" id="IPR005467">
    <property type="entry name" value="His_kinase_dom"/>
</dbReference>
<evidence type="ECO:0000313" key="10">
    <source>
        <dbReference type="Proteomes" id="UP000320055"/>
    </source>
</evidence>
<keyword evidence="6" id="KW-0902">Two-component regulatory system</keyword>
<evidence type="ECO:0000256" key="7">
    <source>
        <dbReference type="SAM" id="Phobius"/>
    </source>
</evidence>
<accession>A0A563VU52</accession>
<keyword evidence="4" id="KW-0808">Transferase</keyword>
<evidence type="ECO:0000256" key="1">
    <source>
        <dbReference type="ARBA" id="ARBA00000085"/>
    </source>
</evidence>
<dbReference type="Pfam" id="PF02518">
    <property type="entry name" value="HATPase_c"/>
    <property type="match status" value="1"/>
</dbReference>
<feature type="domain" description="Histidine kinase" evidence="8">
    <location>
        <begin position="210"/>
        <end position="430"/>
    </location>
</feature>
<dbReference type="InterPro" id="IPR003594">
    <property type="entry name" value="HATPase_dom"/>
</dbReference>
<dbReference type="Proteomes" id="UP000320055">
    <property type="component" value="Unassembled WGS sequence"/>
</dbReference>
<keyword evidence="5 9" id="KW-0418">Kinase</keyword>
<dbReference type="InterPro" id="IPR050736">
    <property type="entry name" value="Sensor_HK_Regulatory"/>
</dbReference>
<keyword evidence="7" id="KW-1133">Transmembrane helix</keyword>
<dbReference type="CDD" id="cd00082">
    <property type="entry name" value="HisKA"/>
    <property type="match status" value="1"/>
</dbReference>
<dbReference type="FunFam" id="3.30.565.10:FF:000006">
    <property type="entry name" value="Sensor histidine kinase WalK"/>
    <property type="match status" value="1"/>
</dbReference>
<dbReference type="PANTHER" id="PTHR43711:SF1">
    <property type="entry name" value="HISTIDINE KINASE 1"/>
    <property type="match status" value="1"/>
</dbReference>
<evidence type="ECO:0000256" key="3">
    <source>
        <dbReference type="ARBA" id="ARBA00022553"/>
    </source>
</evidence>
<dbReference type="Gene3D" id="3.30.565.10">
    <property type="entry name" value="Histidine kinase-like ATPase, C-terminal domain"/>
    <property type="match status" value="1"/>
</dbReference>
<dbReference type="Gene3D" id="1.10.287.130">
    <property type="match status" value="1"/>
</dbReference>
<dbReference type="PRINTS" id="PR00344">
    <property type="entry name" value="BCTRLSENSOR"/>
</dbReference>
<evidence type="ECO:0000256" key="6">
    <source>
        <dbReference type="ARBA" id="ARBA00023012"/>
    </source>
</evidence>
<name>A0A563VU52_9CYAN</name>
<dbReference type="SMART" id="SM00387">
    <property type="entry name" value="HATPase_c"/>
    <property type="match status" value="1"/>
</dbReference>
<reference evidence="9 10" key="1">
    <citation type="submission" date="2019-01" db="EMBL/GenBank/DDBJ databases">
        <authorList>
            <person name="Brito A."/>
        </authorList>
    </citation>
    <scope>NUCLEOTIDE SEQUENCE [LARGE SCALE GENOMIC DNA]</scope>
    <source>
        <strain evidence="9">1</strain>
    </source>
</reference>
<dbReference type="Pfam" id="PF00512">
    <property type="entry name" value="HisKA"/>
    <property type="match status" value="1"/>
</dbReference>
<protein>
    <recommendedName>
        <fullName evidence="2">histidine kinase</fullName>
        <ecNumber evidence="2">2.7.13.3</ecNumber>
    </recommendedName>
</protein>
<gene>
    <name evidence="9" type="ORF">H1P_30014</name>
</gene>
<proteinExistence type="predicted"/>
<dbReference type="SUPFAM" id="SSF47384">
    <property type="entry name" value="Homodimeric domain of signal transducing histidine kinase"/>
    <property type="match status" value="1"/>
</dbReference>
<evidence type="ECO:0000256" key="5">
    <source>
        <dbReference type="ARBA" id="ARBA00022777"/>
    </source>
</evidence>
<feature type="transmembrane region" description="Helical" evidence="7">
    <location>
        <begin position="169"/>
        <end position="189"/>
    </location>
</feature>
<dbReference type="InterPro" id="IPR036890">
    <property type="entry name" value="HATPase_C_sf"/>
</dbReference>
<evidence type="ECO:0000256" key="4">
    <source>
        <dbReference type="ARBA" id="ARBA00022679"/>
    </source>
</evidence>
<evidence type="ECO:0000256" key="2">
    <source>
        <dbReference type="ARBA" id="ARBA00012438"/>
    </source>
</evidence>
<dbReference type="SMART" id="SM00388">
    <property type="entry name" value="HisKA"/>
    <property type="match status" value="1"/>
</dbReference>
<dbReference type="SUPFAM" id="SSF55874">
    <property type="entry name" value="ATPase domain of HSP90 chaperone/DNA topoisomerase II/histidine kinase"/>
    <property type="match status" value="1"/>
</dbReference>
<feature type="transmembrane region" description="Helical" evidence="7">
    <location>
        <begin position="12"/>
        <end position="33"/>
    </location>
</feature>
<dbReference type="EMBL" id="CAACVJ010000223">
    <property type="protein sequence ID" value="VEP14938.1"/>
    <property type="molecule type" value="Genomic_DNA"/>
</dbReference>
<sequence>MDFPGLRQRLMLAYLTVMAAIVSVSAISLYVFFNRSMREQLDQELIMLAKTAAPSLNIIQEKGMQDLDNELAWQELFSRKKQSLEWFGVNGQTIAKVGKFFPQAPFYEKLLDSFSNTNTLLFQNEDNIRSVTIAIYADEGKGNVLKLKGYIRASESTRDLDATLNQLRLGLWLGGGTAILLISISSVYLTHQAFKPTLRNFQQLKQFAADASHELGTPLTRISFAAEIMLNYPEQISQTSAQKKLQIINRSTEQMKHLLDDLLFLARTDDTYTLNHSEKSDIRIDQLLQQLAEPLRTVAPTKKIDFQFDLNCPLVVKGNASQLNRLFSNLLENAFKYTESGGTVNLSLQKSQKNAIILVRDTGIGIATEHLSSIFKRFWRDERVRKQKKEGSGLGLAISKNIVKKHQGKIKVESQIGLGTCFRVYLPLSKSETVTPLRRYG</sequence>